<keyword evidence="3" id="KW-1185">Reference proteome</keyword>
<dbReference type="SUPFAM" id="SSF56672">
    <property type="entry name" value="DNA/RNA polymerases"/>
    <property type="match status" value="1"/>
</dbReference>
<dbReference type="GO" id="GO:0071897">
    <property type="term" value="P:DNA biosynthetic process"/>
    <property type="evidence" value="ECO:0007669"/>
    <property type="project" value="UniProtKB-ARBA"/>
</dbReference>
<dbReference type="InterPro" id="IPR005312">
    <property type="entry name" value="DUF1759"/>
</dbReference>
<dbReference type="InterPro" id="IPR043502">
    <property type="entry name" value="DNA/RNA_pol_sf"/>
</dbReference>
<dbReference type="InterPro" id="IPR008042">
    <property type="entry name" value="Retrotrans_Pao"/>
</dbReference>
<dbReference type="Pfam" id="PF18701">
    <property type="entry name" value="DUF5641"/>
    <property type="match status" value="1"/>
</dbReference>
<dbReference type="Gene3D" id="3.30.420.10">
    <property type="entry name" value="Ribonuclease H-like superfamily/Ribonuclease H"/>
    <property type="match status" value="1"/>
</dbReference>
<dbReference type="InterPro" id="IPR036397">
    <property type="entry name" value="RNaseH_sf"/>
</dbReference>
<feature type="domain" description="Integrase catalytic" evidence="1">
    <location>
        <begin position="1168"/>
        <end position="1362"/>
    </location>
</feature>
<dbReference type="Pfam" id="PF03564">
    <property type="entry name" value="DUF1759"/>
    <property type="match status" value="1"/>
</dbReference>
<dbReference type="InterPro" id="IPR041588">
    <property type="entry name" value="Integrase_H2C2"/>
</dbReference>
<proteinExistence type="predicted"/>
<dbReference type="Proteomes" id="UP001558652">
    <property type="component" value="Unassembled WGS sequence"/>
</dbReference>
<dbReference type="PROSITE" id="PS50994">
    <property type="entry name" value="INTEGRASE"/>
    <property type="match status" value="1"/>
</dbReference>
<dbReference type="Pfam" id="PF05380">
    <property type="entry name" value="Peptidase_A17"/>
    <property type="match status" value="1"/>
</dbReference>
<dbReference type="EMBL" id="JBFDAA010000004">
    <property type="protein sequence ID" value="KAL1137600.1"/>
    <property type="molecule type" value="Genomic_DNA"/>
</dbReference>
<evidence type="ECO:0000313" key="2">
    <source>
        <dbReference type="EMBL" id="KAL1137600.1"/>
    </source>
</evidence>
<dbReference type="PANTHER" id="PTHR47331">
    <property type="entry name" value="PHD-TYPE DOMAIN-CONTAINING PROTEIN"/>
    <property type="match status" value="1"/>
</dbReference>
<name>A0ABD0YNM7_9HEMI</name>
<dbReference type="GO" id="GO:0042575">
    <property type="term" value="C:DNA polymerase complex"/>
    <property type="evidence" value="ECO:0007669"/>
    <property type="project" value="UniProtKB-ARBA"/>
</dbReference>
<dbReference type="Gene3D" id="3.30.70.270">
    <property type="match status" value="1"/>
</dbReference>
<dbReference type="InterPro" id="IPR043128">
    <property type="entry name" value="Rev_trsase/Diguanyl_cyclase"/>
</dbReference>
<protein>
    <recommendedName>
        <fullName evidence="1">Integrase catalytic domain-containing protein</fullName>
    </recommendedName>
</protein>
<dbReference type="SUPFAM" id="SSF53098">
    <property type="entry name" value="Ribonuclease H-like"/>
    <property type="match status" value="1"/>
</dbReference>
<dbReference type="Pfam" id="PF17921">
    <property type="entry name" value="Integrase_H2C2"/>
    <property type="match status" value="1"/>
</dbReference>
<evidence type="ECO:0000259" key="1">
    <source>
        <dbReference type="PROSITE" id="PS50994"/>
    </source>
</evidence>
<organism evidence="2 3">
    <name type="scientific">Ranatra chinensis</name>
    <dbReference type="NCBI Taxonomy" id="642074"/>
    <lineage>
        <taxon>Eukaryota</taxon>
        <taxon>Metazoa</taxon>
        <taxon>Ecdysozoa</taxon>
        <taxon>Arthropoda</taxon>
        <taxon>Hexapoda</taxon>
        <taxon>Insecta</taxon>
        <taxon>Pterygota</taxon>
        <taxon>Neoptera</taxon>
        <taxon>Paraneoptera</taxon>
        <taxon>Hemiptera</taxon>
        <taxon>Heteroptera</taxon>
        <taxon>Panheteroptera</taxon>
        <taxon>Nepomorpha</taxon>
        <taxon>Nepidae</taxon>
        <taxon>Ranatrinae</taxon>
        <taxon>Ranatra</taxon>
    </lineage>
</organism>
<dbReference type="InterPro" id="IPR001584">
    <property type="entry name" value="Integrase_cat-core"/>
</dbReference>
<dbReference type="InterPro" id="IPR040676">
    <property type="entry name" value="DUF5641"/>
</dbReference>
<dbReference type="PANTHER" id="PTHR47331:SF1">
    <property type="entry name" value="GAG-LIKE PROTEIN"/>
    <property type="match status" value="1"/>
</dbReference>
<reference evidence="2 3" key="1">
    <citation type="submission" date="2024-07" db="EMBL/GenBank/DDBJ databases">
        <title>Chromosome-level genome assembly of the water stick insect Ranatra chinensis (Heteroptera: Nepidae).</title>
        <authorList>
            <person name="Liu X."/>
        </authorList>
    </citation>
    <scope>NUCLEOTIDE SEQUENCE [LARGE SCALE GENOMIC DNA]</scope>
    <source>
        <strain evidence="2">Cailab_2021Rc</strain>
        <tissue evidence="2">Muscle</tissue>
    </source>
</reference>
<dbReference type="InterPro" id="IPR012337">
    <property type="entry name" value="RNaseH-like_sf"/>
</dbReference>
<comment type="caution">
    <text evidence="2">The sequence shown here is derived from an EMBL/GenBank/DDBJ whole genome shotgun (WGS) entry which is preliminary data.</text>
</comment>
<gene>
    <name evidence="2" type="ORF">AAG570_009296</name>
</gene>
<accession>A0ABD0YNM7</accession>
<evidence type="ECO:0000313" key="3">
    <source>
        <dbReference type="Proteomes" id="UP001558652"/>
    </source>
</evidence>
<dbReference type="Gene3D" id="3.10.10.10">
    <property type="entry name" value="HIV Type 1 Reverse Transcriptase, subunit A, domain 1"/>
    <property type="match status" value="1"/>
</dbReference>
<sequence length="1477" mass="163920">MFPLSDRLYAEYYAITKYLRRAVSAVDSKPSTTSEPGIRHPTSFDLSIANIPKLEVTPFDGDFRSFDAFYASFTSIIHENAILSNTQKLQYLINALDKQTKNIIAHLPLQDASYQRALDLLKARFSNPLRAVTAHTDSILKLPNLDNPTAKSLRHFIDTHNLNFNALCNLTPNNVSETVYSALILSKLSPQLKSQLHKPSSVLLATALVKLYTSKTNFIIVRAVLDSASQASFVSEAVVNSLKIKRDHSAIPISGIGLSDSKSSGLSHVAVASLSGAVVSTNHPFLVLPVITRVASSLPPSPEFTAALKNVVLADPSFNSAAPIDCLLGASIFPTILTGAPRSLGPSLPYAVPTLFGDVLMGRAPLTPLSGDRDSVNHSPESRDPLLRLLHRFWEVEETPPTKAPQLSPLDSACEEFYITTTSRDSSGRYMVRLPFRDDFIPLGNSYNTALKRFLALERRFKLSPEFSRLYSAFMKDYLEQGHMIPAPCGAPISYYIPHHGIFKKGTDKLRVVFDASSASSSGRSLNDALYPGPKLQPLISDIITLFRRYPYVFSCDIEQMFRQIRIHPDDYPFQSILWRSSPGDAVRVYYLTTVTYGVCSSPYLAIRTLLQLSRDHGDQFPSAAKVLASNTFVDDIITGADTLEQCIQLRDELIALLSRGCLTLKKWASNVPDVLGGIPPEHHLPLSAPISSNSIYVGLLGLLWDPRADTFSYTSAPHTGSSNVPLTKRVVLSQLAQLYDPAGWVSPVVVTAKAFLQSLWLCPVDWDTPLSEVLRDRWLEFLATLPFLSSIKIPRLLFPSAGTFELHGFSDASKIAYGAVVYLTCRTDNTSTVSLLASKTRVAPLKVQTIPRLELLGAVLLAKLLSHYQELLAESIQITNVTCWCDSTVVLHWLAMPSHRLKSFVANRVSLIQELFPPSVWRHVPSGENPADLASRGLPVTDLIQSRLWWEGPSWFTDPLARCPSADQIATPPYELPETVLESPGISLMSTPGAYSLDSISSWPRLLRVVAIILAWRSRIRSEPHSVRYCVRHAEVAVCRYIQQSRFAPQLTQIQAGKPLSKPWARLSPFISDDGLIRAGGRLRPHSPSCPILLPKDHPLVLALIDYIHVFLGHAGLLLLQSNLSRRFWIFSARRVIKSRLHKCVTCFRAKPINKPPLLGDLPPSRVTACPPFVETGMDFAGPFLTRLHHLRKSPLVKTYMCIFICFTTKAVHLELAHDLSISAFLDALGRFVHRRSAPAHLYSDCGTNFVGAAALLNSQWQTLLKACKDQLVSFANAHHISFKFNAPASPHQGGLWERAVRSAKHHLRRVIGTQTPTTNQLAYLFSFVEAVLNSRPITPLSSDPNDLSALTPGHFLVGRPLVAPPELFSASPPTSIIQNYTLLKNLSNQFWLRWHAEYLPQLRERSKWLRPTPNLQPGDLVLLEEANTPPLIWPMGRILKTHPGRDGVVRRVLVQTSSGNYLRPAVKIYRLPLEP</sequence>